<dbReference type="GO" id="GO:0004526">
    <property type="term" value="F:ribonuclease P activity"/>
    <property type="evidence" value="ECO:0007669"/>
    <property type="project" value="UniProtKB-UniRule"/>
</dbReference>
<dbReference type="Proteomes" id="UP000177838">
    <property type="component" value="Unassembled WGS sequence"/>
</dbReference>
<dbReference type="InterPro" id="IPR020539">
    <property type="entry name" value="RNase_P_CS"/>
</dbReference>
<comment type="subunit">
    <text evidence="7">Consists of a catalytic RNA component (M1 or rnpB) and a protein subunit.</text>
</comment>
<keyword evidence="5 7" id="KW-0378">Hydrolase</keyword>
<reference evidence="9 10" key="1">
    <citation type="journal article" date="2016" name="Nat. Commun.">
        <title>Thousands of microbial genomes shed light on interconnected biogeochemical processes in an aquifer system.</title>
        <authorList>
            <person name="Anantharaman K."/>
            <person name="Brown C.T."/>
            <person name="Hug L.A."/>
            <person name="Sharon I."/>
            <person name="Castelle C.J."/>
            <person name="Probst A.J."/>
            <person name="Thomas B.C."/>
            <person name="Singh A."/>
            <person name="Wilkins M.J."/>
            <person name="Karaoz U."/>
            <person name="Brodie E.L."/>
            <person name="Williams K.H."/>
            <person name="Hubbard S.S."/>
            <person name="Banfield J.F."/>
        </authorList>
    </citation>
    <scope>NUCLEOTIDE SEQUENCE [LARGE SCALE GENOMIC DNA]</scope>
</reference>
<name>A0A1G2QID5_9BACT</name>
<dbReference type="GO" id="GO:0042781">
    <property type="term" value="F:3'-tRNA processing endoribonuclease activity"/>
    <property type="evidence" value="ECO:0007669"/>
    <property type="project" value="TreeGrafter"/>
</dbReference>
<evidence type="ECO:0000256" key="8">
    <source>
        <dbReference type="NCBIfam" id="TIGR00188"/>
    </source>
</evidence>
<comment type="caution">
    <text evidence="9">The sequence shown here is derived from an EMBL/GenBank/DDBJ whole genome shotgun (WGS) entry which is preliminary data.</text>
</comment>
<dbReference type="HAMAP" id="MF_00227">
    <property type="entry name" value="RNase_P"/>
    <property type="match status" value="1"/>
</dbReference>
<dbReference type="EC" id="3.1.26.5" evidence="7 8"/>
<evidence type="ECO:0000256" key="3">
    <source>
        <dbReference type="ARBA" id="ARBA00022722"/>
    </source>
</evidence>
<dbReference type="PROSITE" id="PS00648">
    <property type="entry name" value="RIBONUCLEASE_P"/>
    <property type="match status" value="1"/>
</dbReference>
<dbReference type="STRING" id="1802439.A2589_00380"/>
<dbReference type="NCBIfam" id="TIGR00188">
    <property type="entry name" value="rnpA"/>
    <property type="match status" value="1"/>
</dbReference>
<comment type="similarity">
    <text evidence="7">Belongs to the RnpA family.</text>
</comment>
<comment type="function">
    <text evidence="1 7">RNaseP catalyzes the removal of the 5'-leader sequence from pre-tRNA to produce the mature 5'-terminus. It can also cleave other RNA substrates such as 4.5S RNA. The protein component plays an auxiliary but essential role in vivo by binding to the 5'-leader sequence and broadening the substrate specificity of the ribozyme.</text>
</comment>
<dbReference type="Gene3D" id="3.30.230.10">
    <property type="match status" value="1"/>
</dbReference>
<dbReference type="Pfam" id="PF00825">
    <property type="entry name" value="Ribonuclease_P"/>
    <property type="match status" value="1"/>
</dbReference>
<dbReference type="EMBL" id="MHTK01000002">
    <property type="protein sequence ID" value="OHA60123.1"/>
    <property type="molecule type" value="Genomic_DNA"/>
</dbReference>
<proteinExistence type="inferred from homology"/>
<gene>
    <name evidence="7" type="primary">rnpA</name>
    <name evidence="9" type="ORF">A2589_00380</name>
</gene>
<evidence type="ECO:0000256" key="2">
    <source>
        <dbReference type="ARBA" id="ARBA00022694"/>
    </source>
</evidence>
<keyword evidence="3 7" id="KW-0540">Nuclease</keyword>
<accession>A0A1G2QID5</accession>
<evidence type="ECO:0000256" key="4">
    <source>
        <dbReference type="ARBA" id="ARBA00022759"/>
    </source>
</evidence>
<evidence type="ECO:0000256" key="7">
    <source>
        <dbReference type="HAMAP-Rule" id="MF_00227"/>
    </source>
</evidence>
<keyword evidence="2 7" id="KW-0819">tRNA processing</keyword>
<protein>
    <recommendedName>
        <fullName evidence="7 8">Ribonuclease P protein component</fullName>
        <shortName evidence="7">RNase P protein</shortName>
        <shortName evidence="7">RNaseP protein</shortName>
        <ecNumber evidence="7 8">3.1.26.5</ecNumber>
    </recommendedName>
    <alternativeName>
        <fullName evidence="7">Protein C5</fullName>
    </alternativeName>
</protein>
<dbReference type="GO" id="GO:0030677">
    <property type="term" value="C:ribonuclease P complex"/>
    <property type="evidence" value="ECO:0007669"/>
    <property type="project" value="TreeGrafter"/>
</dbReference>
<dbReference type="SUPFAM" id="SSF54211">
    <property type="entry name" value="Ribosomal protein S5 domain 2-like"/>
    <property type="match status" value="1"/>
</dbReference>
<dbReference type="PANTHER" id="PTHR33992">
    <property type="entry name" value="RIBONUCLEASE P PROTEIN COMPONENT"/>
    <property type="match status" value="1"/>
</dbReference>
<evidence type="ECO:0000256" key="6">
    <source>
        <dbReference type="ARBA" id="ARBA00022884"/>
    </source>
</evidence>
<evidence type="ECO:0000313" key="10">
    <source>
        <dbReference type="Proteomes" id="UP000177838"/>
    </source>
</evidence>
<dbReference type="GO" id="GO:0000049">
    <property type="term" value="F:tRNA binding"/>
    <property type="evidence" value="ECO:0007669"/>
    <property type="project" value="UniProtKB-UniRule"/>
</dbReference>
<dbReference type="InterPro" id="IPR014721">
    <property type="entry name" value="Ribsml_uS5_D2-typ_fold_subgr"/>
</dbReference>
<dbReference type="InterPro" id="IPR000100">
    <property type="entry name" value="RNase_P"/>
</dbReference>
<evidence type="ECO:0000256" key="1">
    <source>
        <dbReference type="ARBA" id="ARBA00002663"/>
    </source>
</evidence>
<keyword evidence="4 7" id="KW-0255">Endonuclease</keyword>
<keyword evidence="6 7" id="KW-0694">RNA-binding</keyword>
<evidence type="ECO:0000313" key="9">
    <source>
        <dbReference type="EMBL" id="OHA60123.1"/>
    </source>
</evidence>
<dbReference type="PANTHER" id="PTHR33992:SF1">
    <property type="entry name" value="RIBONUCLEASE P PROTEIN COMPONENT"/>
    <property type="match status" value="1"/>
</dbReference>
<sequence>MLDRPSRVTKDEIGTILKQGRTYHSPKVSFRVFYKPNTSTAFGVVVSKKVAVQAVVRNKIKRRVKSILRKNLAQTKSGYKSLFFIKKEGVEARFKDLEADIVYLLEAARILKK</sequence>
<organism evidence="9 10">
    <name type="scientific">Candidatus Vogelbacteria bacterium RIFOXYD1_FULL_46_19</name>
    <dbReference type="NCBI Taxonomy" id="1802439"/>
    <lineage>
        <taxon>Bacteria</taxon>
        <taxon>Candidatus Vogeliibacteriota</taxon>
    </lineage>
</organism>
<dbReference type="AlphaFoldDB" id="A0A1G2QID5"/>
<dbReference type="GO" id="GO:0001682">
    <property type="term" value="P:tRNA 5'-leader removal"/>
    <property type="evidence" value="ECO:0007669"/>
    <property type="project" value="UniProtKB-UniRule"/>
</dbReference>
<evidence type="ECO:0000256" key="5">
    <source>
        <dbReference type="ARBA" id="ARBA00022801"/>
    </source>
</evidence>
<dbReference type="InterPro" id="IPR020568">
    <property type="entry name" value="Ribosomal_Su5_D2-typ_SF"/>
</dbReference>
<comment type="catalytic activity">
    <reaction evidence="7">
        <text>Endonucleolytic cleavage of RNA, removing 5'-extranucleotides from tRNA precursor.</text>
        <dbReference type="EC" id="3.1.26.5"/>
    </reaction>
</comment>